<gene>
    <name evidence="1" type="ORF">RPERSI_LOCUS21695</name>
</gene>
<protein>
    <submittedName>
        <fullName evidence="1">33947_t:CDS:1</fullName>
    </submittedName>
</protein>
<sequence length="67" mass="7585">MATLEQAIAKLREVQKFTTVGRVFTEEELKIKSSDSILIITLKKHIQCSEIIKQKDQDIASLKVKIG</sequence>
<evidence type="ECO:0000313" key="2">
    <source>
        <dbReference type="Proteomes" id="UP000789920"/>
    </source>
</evidence>
<organism evidence="1 2">
    <name type="scientific">Racocetra persica</name>
    <dbReference type="NCBI Taxonomy" id="160502"/>
    <lineage>
        <taxon>Eukaryota</taxon>
        <taxon>Fungi</taxon>
        <taxon>Fungi incertae sedis</taxon>
        <taxon>Mucoromycota</taxon>
        <taxon>Glomeromycotina</taxon>
        <taxon>Glomeromycetes</taxon>
        <taxon>Diversisporales</taxon>
        <taxon>Gigasporaceae</taxon>
        <taxon>Racocetra</taxon>
    </lineage>
</organism>
<proteinExistence type="predicted"/>
<dbReference type="Proteomes" id="UP000789920">
    <property type="component" value="Unassembled WGS sequence"/>
</dbReference>
<feature type="non-terminal residue" evidence="1">
    <location>
        <position position="67"/>
    </location>
</feature>
<name>A0ACA9RQS2_9GLOM</name>
<comment type="caution">
    <text evidence="1">The sequence shown here is derived from an EMBL/GenBank/DDBJ whole genome shotgun (WGS) entry which is preliminary data.</text>
</comment>
<dbReference type="EMBL" id="CAJVQC010064105">
    <property type="protein sequence ID" value="CAG8804277.1"/>
    <property type="molecule type" value="Genomic_DNA"/>
</dbReference>
<keyword evidence="2" id="KW-1185">Reference proteome</keyword>
<reference evidence="1" key="1">
    <citation type="submission" date="2021-06" db="EMBL/GenBank/DDBJ databases">
        <authorList>
            <person name="Kallberg Y."/>
            <person name="Tangrot J."/>
            <person name="Rosling A."/>
        </authorList>
    </citation>
    <scope>NUCLEOTIDE SEQUENCE</scope>
    <source>
        <strain evidence="1">MA461A</strain>
    </source>
</reference>
<accession>A0ACA9RQS2</accession>
<evidence type="ECO:0000313" key="1">
    <source>
        <dbReference type="EMBL" id="CAG8804277.1"/>
    </source>
</evidence>